<feature type="signal peptide" evidence="1">
    <location>
        <begin position="1"/>
        <end position="20"/>
    </location>
</feature>
<proteinExistence type="predicted"/>
<dbReference type="Proteomes" id="UP000094313">
    <property type="component" value="Chromosome"/>
</dbReference>
<protein>
    <recommendedName>
        <fullName evidence="4">DUF4843 domain-containing protein</fullName>
    </recommendedName>
</protein>
<keyword evidence="3" id="KW-1185">Reference proteome</keyword>
<name>A0A1D7QGN8_9SPHI</name>
<sequence>MKLNKLYLSCLSILMLALTACNKGDQDFLYKDELFSISMNGYNASSEELMVKLDTTDFRTPLPPNSRFENTTAYTFRPNQNRIKLRVTEKISGKLVLERELKKEDPGIKVNFLYIDGRTSPMPEKPAVEEGKLNLIYMFQPTTTNYAEPVDFVVGKYYAVPKVFEELARAKNVKPYDFCPAITLPTFSTLKQEYNGVMTTVSFVVRICKTGTDIPYTDGTEYTWNPLSSTAPKPVSSTSSSKLYIFSEAPSGAVMRFFTRLDQ</sequence>
<organism evidence="2 3">
    <name type="scientific">Pedobacter steynii</name>
    <dbReference type="NCBI Taxonomy" id="430522"/>
    <lineage>
        <taxon>Bacteria</taxon>
        <taxon>Pseudomonadati</taxon>
        <taxon>Bacteroidota</taxon>
        <taxon>Sphingobacteriia</taxon>
        <taxon>Sphingobacteriales</taxon>
        <taxon>Sphingobacteriaceae</taxon>
        <taxon>Pedobacter</taxon>
    </lineage>
</organism>
<dbReference type="EMBL" id="CP017141">
    <property type="protein sequence ID" value="AOM77834.1"/>
    <property type="molecule type" value="Genomic_DNA"/>
</dbReference>
<dbReference type="RefSeq" id="WP_069379522.1">
    <property type="nucleotide sequence ID" value="NZ_CP017141.1"/>
</dbReference>
<dbReference type="KEGG" id="psty:BFS30_12015"/>
<evidence type="ECO:0000313" key="3">
    <source>
        <dbReference type="Proteomes" id="UP000094313"/>
    </source>
</evidence>
<accession>A0A1D7QGN8</accession>
<evidence type="ECO:0000313" key="2">
    <source>
        <dbReference type="EMBL" id="AOM77834.1"/>
    </source>
</evidence>
<dbReference type="OrthoDB" id="662785at2"/>
<keyword evidence="1" id="KW-0732">Signal</keyword>
<gene>
    <name evidence="2" type="ORF">BFS30_12015</name>
</gene>
<dbReference type="PROSITE" id="PS51257">
    <property type="entry name" value="PROKAR_LIPOPROTEIN"/>
    <property type="match status" value="1"/>
</dbReference>
<reference evidence="2 3" key="1">
    <citation type="submission" date="2016-08" db="EMBL/GenBank/DDBJ databases">
        <authorList>
            <person name="Seilhamer J.J."/>
        </authorList>
    </citation>
    <scope>NUCLEOTIDE SEQUENCE [LARGE SCALE GENOMIC DNA]</scope>
    <source>
        <strain evidence="2 3">DX4</strain>
    </source>
</reference>
<feature type="chain" id="PRO_5009098647" description="DUF4843 domain-containing protein" evidence="1">
    <location>
        <begin position="21"/>
        <end position="263"/>
    </location>
</feature>
<evidence type="ECO:0008006" key="4">
    <source>
        <dbReference type="Google" id="ProtNLM"/>
    </source>
</evidence>
<evidence type="ECO:0000256" key="1">
    <source>
        <dbReference type="SAM" id="SignalP"/>
    </source>
</evidence>
<dbReference type="AlphaFoldDB" id="A0A1D7QGN8"/>